<dbReference type="AlphaFoldDB" id="A0A834MKJ2"/>
<organism evidence="2 3">
    <name type="scientific">Rhynchophorus ferrugineus</name>
    <name type="common">Red palm weevil</name>
    <name type="synonym">Curculio ferrugineus</name>
    <dbReference type="NCBI Taxonomy" id="354439"/>
    <lineage>
        <taxon>Eukaryota</taxon>
        <taxon>Metazoa</taxon>
        <taxon>Ecdysozoa</taxon>
        <taxon>Arthropoda</taxon>
        <taxon>Hexapoda</taxon>
        <taxon>Insecta</taxon>
        <taxon>Pterygota</taxon>
        <taxon>Neoptera</taxon>
        <taxon>Endopterygota</taxon>
        <taxon>Coleoptera</taxon>
        <taxon>Polyphaga</taxon>
        <taxon>Cucujiformia</taxon>
        <taxon>Curculionidae</taxon>
        <taxon>Dryophthorinae</taxon>
        <taxon>Rhynchophorus</taxon>
    </lineage>
</organism>
<feature type="region of interest" description="Disordered" evidence="1">
    <location>
        <begin position="55"/>
        <end position="74"/>
    </location>
</feature>
<feature type="compositionally biased region" description="Basic residues" evidence="1">
    <location>
        <begin position="62"/>
        <end position="74"/>
    </location>
</feature>
<name>A0A834MKJ2_RHYFE</name>
<evidence type="ECO:0000256" key="1">
    <source>
        <dbReference type="SAM" id="MobiDB-lite"/>
    </source>
</evidence>
<keyword evidence="3" id="KW-1185">Reference proteome</keyword>
<protein>
    <submittedName>
        <fullName evidence="2">Uncharacterized protein</fullName>
    </submittedName>
</protein>
<evidence type="ECO:0000313" key="2">
    <source>
        <dbReference type="EMBL" id="KAF7281759.1"/>
    </source>
</evidence>
<dbReference type="EMBL" id="JAACXV010000226">
    <property type="protein sequence ID" value="KAF7281759.1"/>
    <property type="molecule type" value="Genomic_DNA"/>
</dbReference>
<sequence length="88" mass="10349">MIGSQKDDHIRHLEGHIAIVQNQVNELINMRMTTSEIDNELIDFGKYEIEASSESEGEFQSVRRKKEKHQKQQAKRLVVDQNRCELLR</sequence>
<reference evidence="2" key="1">
    <citation type="submission" date="2020-08" db="EMBL/GenBank/DDBJ databases">
        <title>Genome sequencing and assembly of the red palm weevil Rhynchophorus ferrugineus.</title>
        <authorList>
            <person name="Dias G.B."/>
            <person name="Bergman C.M."/>
            <person name="Manee M."/>
        </authorList>
    </citation>
    <scope>NUCLEOTIDE SEQUENCE</scope>
    <source>
        <strain evidence="2">AA-2017</strain>
        <tissue evidence="2">Whole larva</tissue>
    </source>
</reference>
<accession>A0A834MKJ2</accession>
<evidence type="ECO:0000313" key="3">
    <source>
        <dbReference type="Proteomes" id="UP000625711"/>
    </source>
</evidence>
<gene>
    <name evidence="2" type="ORF">GWI33_004289</name>
</gene>
<dbReference type="Proteomes" id="UP000625711">
    <property type="component" value="Unassembled WGS sequence"/>
</dbReference>
<comment type="caution">
    <text evidence="2">The sequence shown here is derived from an EMBL/GenBank/DDBJ whole genome shotgun (WGS) entry which is preliminary data.</text>
</comment>
<proteinExistence type="predicted"/>